<feature type="domain" description="RDRP core" evidence="2">
    <location>
        <begin position="13"/>
        <end position="286"/>
    </location>
</feature>
<dbReference type="GO" id="GO:0003968">
    <property type="term" value="F:RNA-directed RNA polymerase activity"/>
    <property type="evidence" value="ECO:0007669"/>
    <property type="project" value="UniProtKB-KW"/>
</dbReference>
<sequence>MKYEWCYISLVGRCIKIRFRGIKGVISVDPWLTERSNWATEHNIADNMENYNKKNKLYMLFRPSQDKFHAPLSHKIEIVKYSSPTPVCLNRPYIAILDQVSGMQGHKVHTRVCERISALLDRQLMQLAESLMTEDRCRDRLKEFPRRISIDELSLARGFALTQEPFFQSLLRASVAYTVKKQLSKAQIQIPPHLGRTMFGVVDETGILQYGQVFVQYTKSVENKTPGPNAAKVILKGRVLMTKNPSIVAGDARVFDAVDVPELRHLVDVVVFPQYGPRPHPDEMAG</sequence>
<dbReference type="GO" id="GO:0003723">
    <property type="term" value="F:RNA binding"/>
    <property type="evidence" value="ECO:0007669"/>
    <property type="project" value="UniProtKB-KW"/>
</dbReference>
<keyword evidence="1" id="KW-0694">RNA-binding</keyword>
<proteinExistence type="inferred from homology"/>
<organism evidence="3 4">
    <name type="scientific">Ascaris lumbricoides</name>
    <name type="common">Giant roundworm</name>
    <dbReference type="NCBI Taxonomy" id="6252"/>
    <lineage>
        <taxon>Eukaryota</taxon>
        <taxon>Metazoa</taxon>
        <taxon>Ecdysozoa</taxon>
        <taxon>Nematoda</taxon>
        <taxon>Chromadorea</taxon>
        <taxon>Rhabditida</taxon>
        <taxon>Spirurina</taxon>
        <taxon>Ascaridomorpha</taxon>
        <taxon>Ascaridoidea</taxon>
        <taxon>Ascarididae</taxon>
        <taxon>Ascaris</taxon>
    </lineage>
</organism>
<comment type="catalytic activity">
    <reaction evidence="1">
        <text>RNA(n) + a ribonucleoside 5'-triphosphate = RNA(n+1) + diphosphate</text>
        <dbReference type="Rhea" id="RHEA:21248"/>
        <dbReference type="Rhea" id="RHEA-COMP:14527"/>
        <dbReference type="Rhea" id="RHEA-COMP:17342"/>
        <dbReference type="ChEBI" id="CHEBI:33019"/>
        <dbReference type="ChEBI" id="CHEBI:61557"/>
        <dbReference type="ChEBI" id="CHEBI:140395"/>
        <dbReference type="EC" id="2.7.7.48"/>
    </reaction>
</comment>
<dbReference type="PANTHER" id="PTHR23079:SF57">
    <property type="entry name" value="RNA-DIRECTED RNA POLYMERASE"/>
    <property type="match status" value="1"/>
</dbReference>
<dbReference type="GO" id="GO:0031380">
    <property type="term" value="C:nuclear RNA-directed RNA polymerase complex"/>
    <property type="evidence" value="ECO:0007669"/>
    <property type="project" value="TreeGrafter"/>
</dbReference>
<keyword evidence="1" id="KW-0696">RNA-directed RNA polymerase</keyword>
<keyword evidence="3" id="KW-1185">Reference proteome</keyword>
<comment type="similarity">
    <text evidence="1">Belongs to the RdRP family.</text>
</comment>
<dbReference type="PANTHER" id="PTHR23079">
    <property type="entry name" value="RNA-DEPENDENT RNA POLYMERASE"/>
    <property type="match status" value="1"/>
</dbReference>
<dbReference type="InterPro" id="IPR057596">
    <property type="entry name" value="RDRP_core"/>
</dbReference>
<dbReference type="Pfam" id="PF05183">
    <property type="entry name" value="RdRP"/>
    <property type="match status" value="1"/>
</dbReference>
<evidence type="ECO:0000313" key="3">
    <source>
        <dbReference type="Proteomes" id="UP000036681"/>
    </source>
</evidence>
<keyword evidence="1" id="KW-0548">Nucleotidyltransferase</keyword>
<evidence type="ECO:0000256" key="1">
    <source>
        <dbReference type="RuleBase" id="RU363098"/>
    </source>
</evidence>
<protein>
    <recommendedName>
        <fullName evidence="1">RNA-dependent RNA polymerase</fullName>
        <ecNumber evidence="1">2.7.7.48</ecNumber>
    </recommendedName>
</protein>
<dbReference type="WBParaSite" id="ALUE_0002261001-mRNA-1">
    <property type="protein sequence ID" value="ALUE_0002261001-mRNA-1"/>
    <property type="gene ID" value="ALUE_0002261001"/>
</dbReference>
<dbReference type="GO" id="GO:0030422">
    <property type="term" value="P:siRNA processing"/>
    <property type="evidence" value="ECO:0007669"/>
    <property type="project" value="TreeGrafter"/>
</dbReference>
<evidence type="ECO:0000259" key="2">
    <source>
        <dbReference type="Pfam" id="PF05183"/>
    </source>
</evidence>
<accession>A0A0M3IV32</accession>
<keyword evidence="1" id="KW-0808">Transferase</keyword>
<evidence type="ECO:0000313" key="4">
    <source>
        <dbReference type="WBParaSite" id="ALUE_0002261001-mRNA-1"/>
    </source>
</evidence>
<dbReference type="Proteomes" id="UP000036681">
    <property type="component" value="Unplaced"/>
</dbReference>
<dbReference type="AlphaFoldDB" id="A0A0M3IV32"/>
<name>A0A0M3IV32_ASCLU</name>
<reference evidence="4" key="1">
    <citation type="submission" date="2017-02" db="UniProtKB">
        <authorList>
            <consortium name="WormBaseParasite"/>
        </authorList>
    </citation>
    <scope>IDENTIFICATION</scope>
</reference>
<dbReference type="InterPro" id="IPR007855">
    <property type="entry name" value="RDRP"/>
</dbReference>
<dbReference type="EC" id="2.7.7.48" evidence="1"/>